<dbReference type="GO" id="GO:0005615">
    <property type="term" value="C:extracellular space"/>
    <property type="evidence" value="ECO:0007669"/>
    <property type="project" value="TreeGrafter"/>
</dbReference>
<dbReference type="PROSITE" id="PS51782">
    <property type="entry name" value="LYSM"/>
    <property type="match status" value="2"/>
</dbReference>
<evidence type="ECO:0000256" key="7">
    <source>
        <dbReference type="ARBA" id="ARBA00023049"/>
    </source>
</evidence>
<feature type="domain" description="LysM" evidence="10">
    <location>
        <begin position="51"/>
        <end position="95"/>
    </location>
</feature>
<organism evidence="12 13">
    <name type="scientific">Pullulanibacillus pueri</name>
    <dbReference type="NCBI Taxonomy" id="1437324"/>
    <lineage>
        <taxon>Bacteria</taxon>
        <taxon>Bacillati</taxon>
        <taxon>Bacillota</taxon>
        <taxon>Bacilli</taxon>
        <taxon>Bacillales</taxon>
        <taxon>Sporolactobacillaceae</taxon>
        <taxon>Pullulanibacillus</taxon>
    </lineage>
</organism>
<evidence type="ECO:0000256" key="1">
    <source>
        <dbReference type="ARBA" id="ARBA00001947"/>
    </source>
</evidence>
<keyword evidence="13" id="KW-1185">Reference proteome</keyword>
<dbReference type="RefSeq" id="WP_188496787.1">
    <property type="nucleotide sequence ID" value="NZ_BMFV01000008.1"/>
</dbReference>
<dbReference type="InterPro" id="IPR018392">
    <property type="entry name" value="LysM"/>
</dbReference>
<keyword evidence="6" id="KW-0862">Zinc</keyword>
<evidence type="ECO:0000256" key="9">
    <source>
        <dbReference type="SAM" id="MobiDB-lite"/>
    </source>
</evidence>
<evidence type="ECO:0000256" key="3">
    <source>
        <dbReference type="ARBA" id="ARBA00022670"/>
    </source>
</evidence>
<feature type="domain" description="LysM" evidence="10">
    <location>
        <begin position="1"/>
        <end position="45"/>
    </location>
</feature>
<keyword evidence="4" id="KW-0479">Metal-binding</keyword>
<accession>A0A8J2ZUX3</accession>
<dbReference type="InterPro" id="IPR057246">
    <property type="entry name" value="CARBOXYPEPT_ZN_1"/>
</dbReference>
<keyword evidence="3" id="KW-0645">Protease</keyword>
<comment type="similarity">
    <text evidence="2 8">Belongs to the peptidase M14 family.</text>
</comment>
<evidence type="ECO:0008006" key="14">
    <source>
        <dbReference type="Google" id="ProtNLM"/>
    </source>
</evidence>
<comment type="cofactor">
    <cofactor evidence="1">
        <name>Zn(2+)</name>
        <dbReference type="ChEBI" id="CHEBI:29105"/>
    </cofactor>
</comment>
<dbReference type="InterPro" id="IPR034274">
    <property type="entry name" value="ENP1_M14_CPD"/>
</dbReference>
<dbReference type="GO" id="GO:0006508">
    <property type="term" value="P:proteolysis"/>
    <property type="evidence" value="ECO:0007669"/>
    <property type="project" value="UniProtKB-KW"/>
</dbReference>
<evidence type="ECO:0000259" key="11">
    <source>
        <dbReference type="PROSITE" id="PS52035"/>
    </source>
</evidence>
<dbReference type="SMART" id="SM00631">
    <property type="entry name" value="Zn_pept"/>
    <property type="match status" value="1"/>
</dbReference>
<gene>
    <name evidence="12" type="primary">yqgT</name>
    <name evidence="12" type="ORF">GCM10007096_15110</name>
</gene>
<dbReference type="PANTHER" id="PTHR11705">
    <property type="entry name" value="PROTEASE FAMILY M14 CARBOXYPEPTIDASE A,B"/>
    <property type="match status" value="1"/>
</dbReference>
<dbReference type="PROSITE" id="PS52035">
    <property type="entry name" value="PEPTIDASE_M14"/>
    <property type="match status" value="1"/>
</dbReference>
<dbReference type="AlphaFoldDB" id="A0A8J2ZUX3"/>
<dbReference type="Gene3D" id="3.40.630.10">
    <property type="entry name" value="Zn peptidases"/>
    <property type="match status" value="1"/>
</dbReference>
<dbReference type="Proteomes" id="UP000656813">
    <property type="component" value="Unassembled WGS sequence"/>
</dbReference>
<dbReference type="GO" id="GO:0004181">
    <property type="term" value="F:metallocarboxypeptidase activity"/>
    <property type="evidence" value="ECO:0007669"/>
    <property type="project" value="InterPro"/>
</dbReference>
<dbReference type="CDD" id="cd00118">
    <property type="entry name" value="LysM"/>
    <property type="match status" value="2"/>
</dbReference>
<name>A0A8J2ZUX3_9BACL</name>
<evidence type="ECO:0000256" key="2">
    <source>
        <dbReference type="ARBA" id="ARBA00005988"/>
    </source>
</evidence>
<dbReference type="SUPFAM" id="SSF54106">
    <property type="entry name" value="LysM domain"/>
    <property type="match status" value="2"/>
</dbReference>
<dbReference type="CDD" id="cd06229">
    <property type="entry name" value="M14_Endopeptidase_I"/>
    <property type="match status" value="1"/>
</dbReference>
<proteinExistence type="inferred from homology"/>
<feature type="domain" description="Peptidase M14" evidence="11">
    <location>
        <begin position="108"/>
        <end position="391"/>
    </location>
</feature>
<feature type="region of interest" description="Disordered" evidence="9">
    <location>
        <begin position="266"/>
        <end position="288"/>
    </location>
</feature>
<evidence type="ECO:0000256" key="6">
    <source>
        <dbReference type="ARBA" id="ARBA00022833"/>
    </source>
</evidence>
<dbReference type="SUPFAM" id="SSF53187">
    <property type="entry name" value="Zn-dependent exopeptidases"/>
    <property type="match status" value="1"/>
</dbReference>
<evidence type="ECO:0000313" key="12">
    <source>
        <dbReference type="EMBL" id="GGH79738.1"/>
    </source>
</evidence>
<sequence>MKVTVREGDTLLYFSQVFDVPLPLVIASNPKVDPERLEVGQKLSIPGYVKQTVTIKKGDTFWSIATERQIPLDALILMNPETDPHNLKIGEAVYVPIRITRPIIKTNQPYDYAMMLKDINRLQAVYPFITQESIGRSVLGKSIPEVTVGHGPKKLHVNGSFHAREWITTPVTMLFLNEYLLALTNRRTMRGLSVAPFYEETTLSIVPMVNPDGVDLAIHGLEAAGNQRESVLNINKGSSDFSKWKANIKGVDLNNQIPAGWEIEAERKEREPSPENYPGPSPLSEPESKAMVELAREKQFDRIIALHTQGEEIYWGYEGREPVESEAIAKEFARVSGYAPVRNLDSHAGYKDWFIDQWQRPGFTVELGRGEHPLPLEQFNEIYQKTLGIFLANFYM</sequence>
<dbReference type="SMART" id="SM00257">
    <property type="entry name" value="LysM"/>
    <property type="match status" value="2"/>
</dbReference>
<keyword evidence="7" id="KW-0482">Metalloprotease</keyword>
<dbReference type="InterPro" id="IPR036779">
    <property type="entry name" value="LysM_dom_sf"/>
</dbReference>
<reference evidence="12" key="1">
    <citation type="journal article" date="2014" name="Int. J. Syst. Evol. Microbiol.">
        <title>Complete genome sequence of Corynebacterium casei LMG S-19264T (=DSM 44701T), isolated from a smear-ripened cheese.</title>
        <authorList>
            <consortium name="US DOE Joint Genome Institute (JGI-PGF)"/>
            <person name="Walter F."/>
            <person name="Albersmeier A."/>
            <person name="Kalinowski J."/>
            <person name="Ruckert C."/>
        </authorList>
    </citation>
    <scope>NUCLEOTIDE SEQUENCE</scope>
    <source>
        <strain evidence="12">CGMCC 1.12777</strain>
    </source>
</reference>
<dbReference type="GO" id="GO:0008270">
    <property type="term" value="F:zinc ion binding"/>
    <property type="evidence" value="ECO:0007669"/>
    <property type="project" value="InterPro"/>
</dbReference>
<comment type="caution">
    <text evidence="12">The sequence shown here is derived from an EMBL/GenBank/DDBJ whole genome shotgun (WGS) entry which is preliminary data.</text>
</comment>
<dbReference type="Pfam" id="PF01476">
    <property type="entry name" value="LysM"/>
    <property type="match status" value="2"/>
</dbReference>
<evidence type="ECO:0000259" key="10">
    <source>
        <dbReference type="PROSITE" id="PS51782"/>
    </source>
</evidence>
<dbReference type="EMBL" id="BMFV01000008">
    <property type="protein sequence ID" value="GGH79738.1"/>
    <property type="molecule type" value="Genomic_DNA"/>
</dbReference>
<evidence type="ECO:0000256" key="8">
    <source>
        <dbReference type="PROSITE-ProRule" id="PRU01379"/>
    </source>
</evidence>
<keyword evidence="5" id="KW-0378">Hydrolase</keyword>
<evidence type="ECO:0000313" key="13">
    <source>
        <dbReference type="Proteomes" id="UP000656813"/>
    </source>
</evidence>
<evidence type="ECO:0000256" key="4">
    <source>
        <dbReference type="ARBA" id="ARBA00022723"/>
    </source>
</evidence>
<protein>
    <recommendedName>
        <fullName evidence="14">Peptidase M14</fullName>
    </recommendedName>
</protein>
<dbReference type="InterPro" id="IPR000834">
    <property type="entry name" value="Peptidase_M14"/>
</dbReference>
<dbReference type="PROSITE" id="PS00132">
    <property type="entry name" value="CARBOXYPEPT_ZN_1"/>
    <property type="match status" value="1"/>
</dbReference>
<evidence type="ECO:0000256" key="5">
    <source>
        <dbReference type="ARBA" id="ARBA00022801"/>
    </source>
</evidence>
<feature type="active site" description="Proton donor/acceptor" evidence="8">
    <location>
        <position position="366"/>
    </location>
</feature>
<dbReference type="Pfam" id="PF00246">
    <property type="entry name" value="Peptidase_M14"/>
    <property type="match status" value="1"/>
</dbReference>
<dbReference type="PANTHER" id="PTHR11705:SF143">
    <property type="entry name" value="SLL0236 PROTEIN"/>
    <property type="match status" value="1"/>
</dbReference>
<reference evidence="12" key="2">
    <citation type="submission" date="2020-09" db="EMBL/GenBank/DDBJ databases">
        <authorList>
            <person name="Sun Q."/>
            <person name="Zhou Y."/>
        </authorList>
    </citation>
    <scope>NUCLEOTIDE SEQUENCE</scope>
    <source>
        <strain evidence="12">CGMCC 1.12777</strain>
    </source>
</reference>
<dbReference type="Gene3D" id="3.10.350.10">
    <property type="entry name" value="LysM domain"/>
    <property type="match status" value="2"/>
</dbReference>